<dbReference type="VEuPathDB" id="FungiDB:CJJ07_005139"/>
<dbReference type="VEuPathDB" id="FungiDB:CJI97_000673"/>
<reference evidence="3" key="1">
    <citation type="journal article" date="2015" name="BMC Genomics">
        <title>Draft genome of a commonly misdiagnosed multidrug resistant pathogen Candida auris.</title>
        <authorList>
            <person name="Chatterjee S."/>
            <person name="Alampalli S.V."/>
            <person name="Nageshan R.K."/>
            <person name="Chettiar S.T."/>
            <person name="Joshi S."/>
            <person name="Tatu U.S."/>
        </authorList>
    </citation>
    <scope>NUCLEOTIDE SEQUENCE [LARGE SCALE GENOMIC DNA]</scope>
    <source>
        <strain evidence="3">6684</strain>
    </source>
</reference>
<comment type="caution">
    <text evidence="2">The sequence shown here is derived from an EMBL/GenBank/DDBJ whole genome shotgun (WGS) entry which is preliminary data.</text>
</comment>
<organism evidence="2 3">
    <name type="scientific">Candidozyma auris</name>
    <name type="common">Yeast</name>
    <name type="synonym">Candida auris</name>
    <dbReference type="NCBI Taxonomy" id="498019"/>
    <lineage>
        <taxon>Eukaryota</taxon>
        <taxon>Fungi</taxon>
        <taxon>Dikarya</taxon>
        <taxon>Ascomycota</taxon>
        <taxon>Saccharomycotina</taxon>
        <taxon>Pichiomycetes</taxon>
        <taxon>Metschnikowiaceae</taxon>
        <taxon>Candidozyma</taxon>
    </lineage>
</organism>
<dbReference type="EMBL" id="LGST01000011">
    <property type="protein sequence ID" value="KNE01423.1"/>
    <property type="molecule type" value="Genomic_DNA"/>
</dbReference>
<evidence type="ECO:0000313" key="3">
    <source>
        <dbReference type="Proteomes" id="UP000037122"/>
    </source>
</evidence>
<evidence type="ECO:0000256" key="1">
    <source>
        <dbReference type="SAM" id="MobiDB-lite"/>
    </source>
</evidence>
<dbReference type="VEuPathDB" id="FungiDB:B9J08_000672"/>
<gene>
    <name evidence="2" type="ORF">QG37_01495</name>
</gene>
<proteinExistence type="predicted"/>
<feature type="region of interest" description="Disordered" evidence="1">
    <location>
        <begin position="234"/>
        <end position="266"/>
    </location>
</feature>
<sequence length="327" mass="36534">MTLRNIKRSVSGWSLNKDLEGQDLTPMDVHFPRANCPDDGSFVEYHLVLSAPHTPRIPKTPKSCSDKFSLNSPDSPTITLLEEHQSPVDINRNLAYIPKKRAPVPPKDLVPSMNNQEVKGNKSAKNLPDKKRQKMKNLFRSLTISPGKTLFTQKAMDAIKSSHRRASFAKACKTKAVEGGKRFKKFGHRLISEGEECEIEEQEGGAFESKLREELKISSDFEMTQCLPSCEARVSSKHRQSEGTLPTSDSAHSFNKHTLEVSDSRKGRESLHLTKSHFGAPIFLPSVGKKQRSISKPDGYDADELDESTNFSDALAWTEENDLGIEV</sequence>
<evidence type="ECO:0000313" key="2">
    <source>
        <dbReference type="EMBL" id="KNE01423.1"/>
    </source>
</evidence>
<feature type="region of interest" description="Disordered" evidence="1">
    <location>
        <begin position="101"/>
        <end position="126"/>
    </location>
</feature>
<dbReference type="VEuPathDB" id="FungiDB:QG37_01495"/>
<dbReference type="AlphaFoldDB" id="A0A0L0P4X6"/>
<dbReference type="Proteomes" id="UP000037122">
    <property type="component" value="Unassembled WGS sequence"/>
</dbReference>
<dbReference type="VEuPathDB" id="FungiDB:CJJ09_002633"/>
<name>A0A0L0P4X6_CANAR</name>
<protein>
    <submittedName>
        <fullName evidence="2">Uncharacterized protein</fullName>
    </submittedName>
</protein>
<feature type="compositionally biased region" description="Polar residues" evidence="1">
    <location>
        <begin position="242"/>
        <end position="253"/>
    </location>
</feature>
<accession>A0A0L0P4X6</accession>
<feature type="compositionally biased region" description="Basic and acidic residues" evidence="1">
    <location>
        <begin position="257"/>
        <end position="266"/>
    </location>
</feature>